<evidence type="ECO:0000313" key="3">
    <source>
        <dbReference type="Proteomes" id="UP000034917"/>
    </source>
</evidence>
<keyword evidence="1" id="KW-0479">Metal-binding</keyword>
<dbReference type="Pfam" id="PF00459">
    <property type="entry name" value="Inositol_P"/>
    <property type="match status" value="1"/>
</dbReference>
<dbReference type="AlphaFoldDB" id="A0A0G0JAG4"/>
<sequence length="260" mass="29644">MDYRDELAFAKTLALKAGEIINKNFLHSKITTKSNLTPVTETDVSISKMVINEVKKHFPDHTVLDEELQNTQVDSEYIWVCDPVDGTVPFSHHVPTSMFSLALCFNERPVVAVTYDPFIKRMFYTKKDDYSYMNDRKISVNKEGFKKGDYIYGFPVRKKDFDLNRFVKLLSDKQINMSLIESIVYETMLLAMGIVKATVTSAAHPWDRAAAIMIIENANGKCTDENGDRMTAFGNPKYFITSNGTVHEEILNTLQKSLIK</sequence>
<evidence type="ECO:0000256" key="1">
    <source>
        <dbReference type="PIRSR" id="PIRSR600760-2"/>
    </source>
</evidence>
<name>A0A0G0JAG4_9BACT</name>
<dbReference type="PRINTS" id="PR00377">
    <property type="entry name" value="IMPHPHTASES"/>
</dbReference>
<dbReference type="GO" id="GO:0006020">
    <property type="term" value="P:inositol metabolic process"/>
    <property type="evidence" value="ECO:0007669"/>
    <property type="project" value="TreeGrafter"/>
</dbReference>
<comment type="caution">
    <text evidence="2">The sequence shown here is derived from an EMBL/GenBank/DDBJ whole genome shotgun (WGS) entry which is preliminary data.</text>
</comment>
<dbReference type="EMBL" id="LBSV01000010">
    <property type="protein sequence ID" value="KKQ25221.1"/>
    <property type="molecule type" value="Genomic_DNA"/>
</dbReference>
<dbReference type="GO" id="GO:0046872">
    <property type="term" value="F:metal ion binding"/>
    <property type="evidence" value="ECO:0007669"/>
    <property type="project" value="UniProtKB-KW"/>
</dbReference>
<feature type="binding site" evidence="1">
    <location>
        <position position="82"/>
    </location>
    <ligand>
        <name>Mg(2+)</name>
        <dbReference type="ChEBI" id="CHEBI:18420"/>
        <label>1</label>
        <note>catalytic</note>
    </ligand>
</feature>
<dbReference type="Gene3D" id="3.40.190.80">
    <property type="match status" value="1"/>
</dbReference>
<dbReference type="Proteomes" id="UP000034917">
    <property type="component" value="Unassembled WGS sequence"/>
</dbReference>
<reference evidence="2 3" key="1">
    <citation type="journal article" date="2015" name="Nature">
        <title>rRNA introns, odd ribosomes, and small enigmatic genomes across a large radiation of phyla.</title>
        <authorList>
            <person name="Brown C.T."/>
            <person name="Hug L.A."/>
            <person name="Thomas B.C."/>
            <person name="Sharon I."/>
            <person name="Castelle C.J."/>
            <person name="Singh A."/>
            <person name="Wilkins M.J."/>
            <person name="Williams K.H."/>
            <person name="Banfield J.F."/>
        </authorList>
    </citation>
    <scope>NUCLEOTIDE SEQUENCE [LARGE SCALE GENOMIC DNA]</scope>
</reference>
<feature type="binding site" evidence="1">
    <location>
        <position position="207"/>
    </location>
    <ligand>
        <name>Mg(2+)</name>
        <dbReference type="ChEBI" id="CHEBI:18420"/>
        <label>1</label>
        <note>catalytic</note>
    </ligand>
</feature>
<proteinExistence type="predicted"/>
<evidence type="ECO:0000313" key="2">
    <source>
        <dbReference type="EMBL" id="KKQ25221.1"/>
    </source>
</evidence>
<dbReference type="PANTHER" id="PTHR20854:SF4">
    <property type="entry name" value="INOSITOL-1-MONOPHOSPHATASE-RELATED"/>
    <property type="match status" value="1"/>
</dbReference>
<feature type="binding site" evidence="1">
    <location>
        <position position="85"/>
    </location>
    <ligand>
        <name>Mg(2+)</name>
        <dbReference type="ChEBI" id="CHEBI:18420"/>
        <label>1</label>
        <note>catalytic</note>
    </ligand>
</feature>
<dbReference type="Gene3D" id="3.30.540.10">
    <property type="entry name" value="Fructose-1,6-Bisphosphatase, subunit A, domain 1"/>
    <property type="match status" value="1"/>
</dbReference>
<dbReference type="InterPro" id="IPR000760">
    <property type="entry name" value="Inositol_monophosphatase-like"/>
</dbReference>
<feature type="binding site" evidence="1">
    <location>
        <position position="66"/>
    </location>
    <ligand>
        <name>Mg(2+)</name>
        <dbReference type="ChEBI" id="CHEBI:18420"/>
        <label>1</label>
        <note>catalytic</note>
    </ligand>
</feature>
<dbReference type="SUPFAM" id="SSF56655">
    <property type="entry name" value="Carbohydrate phosphatase"/>
    <property type="match status" value="1"/>
</dbReference>
<dbReference type="PANTHER" id="PTHR20854">
    <property type="entry name" value="INOSITOL MONOPHOSPHATASE"/>
    <property type="match status" value="1"/>
</dbReference>
<gene>
    <name evidence="2" type="ORF">US40_C0010G0004</name>
</gene>
<dbReference type="GO" id="GO:0007165">
    <property type="term" value="P:signal transduction"/>
    <property type="evidence" value="ECO:0007669"/>
    <property type="project" value="TreeGrafter"/>
</dbReference>
<accession>A0A0G0JAG4</accession>
<protein>
    <submittedName>
        <fullName evidence="2">Inositol-1-monophosphatase</fullName>
    </submittedName>
</protein>
<dbReference type="GO" id="GO:0008934">
    <property type="term" value="F:inositol monophosphate 1-phosphatase activity"/>
    <property type="evidence" value="ECO:0007669"/>
    <property type="project" value="TreeGrafter"/>
</dbReference>
<organism evidence="2 3">
    <name type="scientific">Candidatus Roizmanbacteria bacterium GW2011_GWC2_37_13</name>
    <dbReference type="NCBI Taxonomy" id="1618486"/>
    <lineage>
        <taxon>Bacteria</taxon>
        <taxon>Candidatus Roizmaniibacteriota</taxon>
    </lineage>
</organism>
<comment type="cofactor">
    <cofactor evidence="1">
        <name>Mg(2+)</name>
        <dbReference type="ChEBI" id="CHEBI:18420"/>
    </cofactor>
</comment>
<keyword evidence="1" id="KW-0460">Magnesium</keyword>